<proteinExistence type="inferred from homology"/>
<feature type="coiled-coil region" evidence="7">
    <location>
        <begin position="229"/>
        <end position="263"/>
    </location>
</feature>
<sequence length="274" mass="31041">MLSMNQFLPPQNVLNGGTFATYSNNNSQQQFTDRNFDQYHYNVHLVGSSSVSSNNNNNNSSIGSLTPPISPENLTKFPLNLATSERTPYRNDIVAQPNTVPHFFADYSTSGNHDKSTLSCAKNLFSANRHSNNIEDSDTLNGLETSSSKNFQPPNSLNSLLSHELLLIKAAHQIGPGPKKSVVSRSQRKPIPFEQRDDKYFERRRRNNAAAKKSRDNRKYREGENAVRAAHLQQENAVLRAEKATLEEELQKLRALLMHKEVQRFNTDHLINHR</sequence>
<evidence type="ECO:0000259" key="9">
    <source>
        <dbReference type="PROSITE" id="PS50217"/>
    </source>
</evidence>
<feature type="domain" description="BZIP" evidence="9">
    <location>
        <begin position="197"/>
        <end position="260"/>
    </location>
</feature>
<dbReference type="FunFam" id="1.20.5.170:FF:000025">
    <property type="entry name" value="nuclear factor interleukin-3-regulated protein-like"/>
    <property type="match status" value="1"/>
</dbReference>
<evidence type="ECO:0000256" key="4">
    <source>
        <dbReference type="ARBA" id="ARBA00023125"/>
    </source>
</evidence>
<dbReference type="Pfam" id="PF07716">
    <property type="entry name" value="bZIP_2"/>
    <property type="match status" value="1"/>
</dbReference>
<evidence type="ECO:0000256" key="8">
    <source>
        <dbReference type="SAM" id="MobiDB-lite"/>
    </source>
</evidence>
<dbReference type="Proteomes" id="UP000887565">
    <property type="component" value="Unplaced"/>
</dbReference>
<feature type="region of interest" description="Disordered" evidence="8">
    <location>
        <begin position="131"/>
        <end position="154"/>
    </location>
</feature>
<reference evidence="11" key="1">
    <citation type="submission" date="2022-11" db="UniProtKB">
        <authorList>
            <consortium name="WormBaseParasite"/>
        </authorList>
    </citation>
    <scope>IDENTIFICATION</scope>
</reference>
<dbReference type="GO" id="GO:0005634">
    <property type="term" value="C:nucleus"/>
    <property type="evidence" value="ECO:0007669"/>
    <property type="project" value="UniProtKB-SubCell"/>
</dbReference>
<keyword evidence="4" id="KW-0238">DNA-binding</keyword>
<accession>A0A915IZQ9</accession>
<keyword evidence="6" id="KW-0539">Nucleus</keyword>
<evidence type="ECO:0000256" key="1">
    <source>
        <dbReference type="ARBA" id="ARBA00004123"/>
    </source>
</evidence>
<keyword evidence="3" id="KW-0805">Transcription regulation</keyword>
<dbReference type="GO" id="GO:0000981">
    <property type="term" value="F:DNA-binding transcription factor activity, RNA polymerase II-specific"/>
    <property type="evidence" value="ECO:0007669"/>
    <property type="project" value="TreeGrafter"/>
</dbReference>
<evidence type="ECO:0000256" key="7">
    <source>
        <dbReference type="SAM" id="Coils"/>
    </source>
</evidence>
<evidence type="ECO:0000256" key="5">
    <source>
        <dbReference type="ARBA" id="ARBA00023163"/>
    </source>
</evidence>
<keyword evidence="7" id="KW-0175">Coiled coil</keyword>
<keyword evidence="10" id="KW-1185">Reference proteome</keyword>
<keyword evidence="5" id="KW-0804">Transcription</keyword>
<feature type="compositionally biased region" description="Polar residues" evidence="8">
    <location>
        <begin position="139"/>
        <end position="154"/>
    </location>
</feature>
<dbReference type="SUPFAM" id="SSF57959">
    <property type="entry name" value="Leucine zipper domain"/>
    <property type="match status" value="1"/>
</dbReference>
<dbReference type="GO" id="GO:0000978">
    <property type="term" value="F:RNA polymerase II cis-regulatory region sequence-specific DNA binding"/>
    <property type="evidence" value="ECO:0007669"/>
    <property type="project" value="TreeGrafter"/>
</dbReference>
<dbReference type="InterPro" id="IPR046347">
    <property type="entry name" value="bZIP_sf"/>
</dbReference>
<dbReference type="PANTHER" id="PTHR11988:SF55">
    <property type="entry name" value="BZIP DOMAIN-CONTAINING PROTEIN"/>
    <property type="match status" value="1"/>
</dbReference>
<protein>
    <submittedName>
        <fullName evidence="11">BZIP domain-containing protein</fullName>
    </submittedName>
</protein>
<dbReference type="InterPro" id="IPR040223">
    <property type="entry name" value="PAR_bZIP"/>
</dbReference>
<comment type="similarity">
    <text evidence="2">Belongs to the bZIP family. NFIL3 subfamily.</text>
</comment>
<dbReference type="SMART" id="SM00338">
    <property type="entry name" value="BRLZ"/>
    <property type="match status" value="1"/>
</dbReference>
<evidence type="ECO:0000313" key="10">
    <source>
        <dbReference type="Proteomes" id="UP000887565"/>
    </source>
</evidence>
<organism evidence="10 11">
    <name type="scientific">Romanomermis culicivorax</name>
    <name type="common">Nematode worm</name>
    <dbReference type="NCBI Taxonomy" id="13658"/>
    <lineage>
        <taxon>Eukaryota</taxon>
        <taxon>Metazoa</taxon>
        <taxon>Ecdysozoa</taxon>
        <taxon>Nematoda</taxon>
        <taxon>Enoplea</taxon>
        <taxon>Dorylaimia</taxon>
        <taxon>Mermithida</taxon>
        <taxon>Mermithoidea</taxon>
        <taxon>Mermithidae</taxon>
        <taxon>Romanomermis</taxon>
    </lineage>
</organism>
<evidence type="ECO:0000256" key="2">
    <source>
        <dbReference type="ARBA" id="ARBA00006079"/>
    </source>
</evidence>
<evidence type="ECO:0000256" key="3">
    <source>
        <dbReference type="ARBA" id="ARBA00023015"/>
    </source>
</evidence>
<dbReference type="OMA" id="FSANRHS"/>
<feature type="region of interest" description="Disordered" evidence="8">
    <location>
        <begin position="175"/>
        <end position="196"/>
    </location>
</feature>
<dbReference type="PANTHER" id="PTHR11988">
    <property type="entry name" value="THYROTROPH EMBRYONIC FACTOR RELATED"/>
    <property type="match status" value="1"/>
</dbReference>
<evidence type="ECO:0000256" key="6">
    <source>
        <dbReference type="ARBA" id="ARBA00023242"/>
    </source>
</evidence>
<dbReference type="Gene3D" id="1.20.5.170">
    <property type="match status" value="1"/>
</dbReference>
<dbReference type="WBParaSite" id="nRc.2.0.1.t19696-RA">
    <property type="protein sequence ID" value="nRc.2.0.1.t19696-RA"/>
    <property type="gene ID" value="nRc.2.0.1.g19696"/>
</dbReference>
<dbReference type="AlphaFoldDB" id="A0A915IZQ9"/>
<evidence type="ECO:0000313" key="11">
    <source>
        <dbReference type="WBParaSite" id="nRc.2.0.1.t19696-RA"/>
    </source>
</evidence>
<comment type="subcellular location">
    <subcellularLocation>
        <location evidence="1">Nucleus</location>
    </subcellularLocation>
</comment>
<name>A0A915IZQ9_ROMCU</name>
<dbReference type="PROSITE" id="PS50217">
    <property type="entry name" value="BZIP"/>
    <property type="match status" value="1"/>
</dbReference>
<dbReference type="InterPro" id="IPR004827">
    <property type="entry name" value="bZIP"/>
</dbReference>
<dbReference type="CDD" id="cd14695">
    <property type="entry name" value="bZIP_HLF"/>
    <property type="match status" value="1"/>
</dbReference>